<dbReference type="AlphaFoldDB" id="A0ABD0V0A0"/>
<reference evidence="2 3" key="1">
    <citation type="journal article" date="2024" name="Plant Biotechnol. J.">
        <title>Dendrobium thyrsiflorum genome and its molecular insights into genes involved in important horticultural traits.</title>
        <authorList>
            <person name="Chen B."/>
            <person name="Wang J.Y."/>
            <person name="Zheng P.J."/>
            <person name="Li K.L."/>
            <person name="Liang Y.M."/>
            <person name="Chen X.F."/>
            <person name="Zhang C."/>
            <person name="Zhao X."/>
            <person name="He X."/>
            <person name="Zhang G.Q."/>
            <person name="Liu Z.J."/>
            <person name="Xu Q."/>
        </authorList>
    </citation>
    <scope>NUCLEOTIDE SEQUENCE [LARGE SCALE GENOMIC DNA]</scope>
    <source>
        <strain evidence="2">GZMU011</strain>
    </source>
</reference>
<dbReference type="Proteomes" id="UP001552299">
    <property type="component" value="Unassembled WGS sequence"/>
</dbReference>
<comment type="caution">
    <text evidence="2">The sequence shown here is derived from an EMBL/GenBank/DDBJ whole genome shotgun (WGS) entry which is preliminary data.</text>
</comment>
<sequence>MSNSKPNLPSKNFPRNTMEVSFSSMENRFGGVEEMIRKLIEMKSKTPLMVLIANPNPELTRIPLAKSKRKEIEQKGFDEESFFYKEPLPRAPIRRGIGVPNGGTAGRGFYGGGGGDTSPRHQKLKFQSPQMILNKVGREEVESCRAIQLRNEKAKRKLPIRRRMMGNKLTGSSSRGTGRLSKEWICVLWMEDRPDFLVSHRVSRMPSKDSSDVAGGHGKGQD</sequence>
<protein>
    <submittedName>
        <fullName evidence="2">Uncharacterized protein</fullName>
    </submittedName>
</protein>
<evidence type="ECO:0000313" key="3">
    <source>
        <dbReference type="Proteomes" id="UP001552299"/>
    </source>
</evidence>
<gene>
    <name evidence="2" type="ORF">M5K25_013606</name>
</gene>
<dbReference type="EMBL" id="JANQDX010000011">
    <property type="protein sequence ID" value="KAL0916122.1"/>
    <property type="molecule type" value="Genomic_DNA"/>
</dbReference>
<proteinExistence type="predicted"/>
<evidence type="ECO:0000313" key="2">
    <source>
        <dbReference type="EMBL" id="KAL0916122.1"/>
    </source>
</evidence>
<organism evidence="2 3">
    <name type="scientific">Dendrobium thyrsiflorum</name>
    <name type="common">Pinecone-like raceme dendrobium</name>
    <name type="synonym">Orchid</name>
    <dbReference type="NCBI Taxonomy" id="117978"/>
    <lineage>
        <taxon>Eukaryota</taxon>
        <taxon>Viridiplantae</taxon>
        <taxon>Streptophyta</taxon>
        <taxon>Embryophyta</taxon>
        <taxon>Tracheophyta</taxon>
        <taxon>Spermatophyta</taxon>
        <taxon>Magnoliopsida</taxon>
        <taxon>Liliopsida</taxon>
        <taxon>Asparagales</taxon>
        <taxon>Orchidaceae</taxon>
        <taxon>Epidendroideae</taxon>
        <taxon>Malaxideae</taxon>
        <taxon>Dendrobiinae</taxon>
        <taxon>Dendrobium</taxon>
    </lineage>
</organism>
<accession>A0ABD0V0A0</accession>
<keyword evidence="3" id="KW-1185">Reference proteome</keyword>
<name>A0ABD0V0A0_DENTH</name>
<evidence type="ECO:0000256" key="1">
    <source>
        <dbReference type="SAM" id="MobiDB-lite"/>
    </source>
</evidence>
<feature type="region of interest" description="Disordered" evidence="1">
    <location>
        <begin position="201"/>
        <end position="222"/>
    </location>
</feature>